<accession>A0AAE2D1D9</accession>
<protein>
    <submittedName>
        <fullName evidence="2">Uncharacterized protein</fullName>
    </submittedName>
</protein>
<keyword evidence="3" id="KW-1185">Reference proteome</keyword>
<dbReference type="Proteomes" id="UP001292079">
    <property type="component" value="Unassembled WGS sequence"/>
</dbReference>
<organism evidence="2 3">
    <name type="scientific">Schistosoma mekongi</name>
    <name type="common">Parasitic worm</name>
    <dbReference type="NCBI Taxonomy" id="38744"/>
    <lineage>
        <taxon>Eukaryota</taxon>
        <taxon>Metazoa</taxon>
        <taxon>Spiralia</taxon>
        <taxon>Lophotrochozoa</taxon>
        <taxon>Platyhelminthes</taxon>
        <taxon>Trematoda</taxon>
        <taxon>Digenea</taxon>
        <taxon>Strigeidida</taxon>
        <taxon>Schistosomatoidea</taxon>
        <taxon>Schistosomatidae</taxon>
        <taxon>Schistosoma</taxon>
    </lineage>
</organism>
<dbReference type="EMBL" id="JALJAT010000008">
    <property type="protein sequence ID" value="KAK4467813.1"/>
    <property type="molecule type" value="Genomic_DNA"/>
</dbReference>
<evidence type="ECO:0000256" key="1">
    <source>
        <dbReference type="SAM" id="MobiDB-lite"/>
    </source>
</evidence>
<comment type="caution">
    <text evidence="2">The sequence shown here is derived from an EMBL/GenBank/DDBJ whole genome shotgun (WGS) entry which is preliminary data.</text>
</comment>
<gene>
    <name evidence="2" type="ORF">MN116_008737</name>
</gene>
<feature type="region of interest" description="Disordered" evidence="1">
    <location>
        <begin position="249"/>
        <end position="271"/>
    </location>
</feature>
<evidence type="ECO:0000313" key="2">
    <source>
        <dbReference type="EMBL" id="KAK4467813.1"/>
    </source>
</evidence>
<sequence length="630" mass="70703">MEYSEDTPNNEFLLKMHELLLRFGPMDKRFGIRARVSHCIPVTISLLRTQVALLNSSMRNHCTVTHSISPITEFYKKHLKNLFNFHLYSLFNQNTIKQDIMLNIHSTIPTISSMIHHNLIIILHMICLYISNGGKTNSYLLGRNGVIKLIILLITLLSGLHVYKTYSSDINSRLSSSSSSSSMKTTDVVNPLKITKILMNDNINSVDNNSQLLLSSSTLTMKMNKNSLHSNKSCINKLSNVHDNKSTIISNDSIGSSSSSGSRTTSSSSSSPVITVITGLTLATIYLQRLYHEEAKKVSFHNNNNNKSTNMIYTTDLYNSAISLITTKPTLIAIGVKYNSNLLCLLVNTLNSLIKYKNNARRANNHGAVPLLLDLFLDIHRCDLHWHWIDLQKNLLNCLKQLTTISSGRKALIKSEGFHSLFAVCAGYIGPDPIQQTKYTLLQMISKHTNLNTNLLYHQELLLNSPVSQHNRSHSVTTTTTTRTEMTTSIDTVNITPLTLSNKKLHSKNVNIISNEISSLTSPNCNTSVCITSNNETISNLHEICRPATKLSPSTVFHKINHREVNTLLNNNLHITDSNQSINIYKHHKYSDPINILIQAFVLLRRCCPRCYLPVDNVEGILGYRLPKGV</sequence>
<dbReference type="Pfam" id="PF25571">
    <property type="entry name" value="TPR_CCP1_N"/>
    <property type="match status" value="2"/>
</dbReference>
<proteinExistence type="predicted"/>
<reference evidence="2" key="1">
    <citation type="submission" date="2022-04" db="EMBL/GenBank/DDBJ databases">
        <authorList>
            <person name="Xu L."/>
            <person name="Lv Z."/>
        </authorList>
    </citation>
    <scope>NUCLEOTIDE SEQUENCE</scope>
    <source>
        <strain evidence="2">LV_2022a</strain>
    </source>
</reference>
<reference evidence="2" key="2">
    <citation type="journal article" date="2023" name="Infect Dis Poverty">
        <title>Chromosome-scale genome of the human blood fluke Schistosoma mekongi and its implications for public health.</title>
        <authorList>
            <person name="Zhou M."/>
            <person name="Xu L."/>
            <person name="Xu D."/>
            <person name="Chen W."/>
            <person name="Khan J."/>
            <person name="Hu Y."/>
            <person name="Huang H."/>
            <person name="Wei H."/>
            <person name="Zhang Y."/>
            <person name="Chusongsang P."/>
            <person name="Tanasarnprasert K."/>
            <person name="Hu X."/>
            <person name="Limpanont Y."/>
            <person name="Lv Z."/>
        </authorList>
    </citation>
    <scope>NUCLEOTIDE SEQUENCE</scope>
    <source>
        <strain evidence="2">LV_2022a</strain>
    </source>
</reference>
<evidence type="ECO:0000313" key="3">
    <source>
        <dbReference type="Proteomes" id="UP001292079"/>
    </source>
</evidence>
<name>A0AAE2D1D9_SCHME</name>
<dbReference type="AlphaFoldDB" id="A0AAE2D1D9"/>